<proteinExistence type="predicted"/>
<feature type="domain" description="RING-type" evidence="6">
    <location>
        <begin position="187"/>
        <end position="228"/>
    </location>
</feature>
<dbReference type="InterPro" id="IPR001841">
    <property type="entry name" value="Znf_RING"/>
</dbReference>
<dbReference type="PANTHER" id="PTHR45969:SF69">
    <property type="entry name" value="FINGER DOMAIN PROTEIN, PUTATIVE (AFU_ORTHOLOGUE AFUA_3G12190)-RELATED"/>
    <property type="match status" value="1"/>
</dbReference>
<dbReference type="InterPro" id="IPR013083">
    <property type="entry name" value="Znf_RING/FYVE/PHD"/>
</dbReference>
<keyword evidence="5" id="KW-1133">Transmembrane helix</keyword>
<evidence type="ECO:0000313" key="8">
    <source>
        <dbReference type="Proteomes" id="UP000051530"/>
    </source>
</evidence>
<dbReference type="AlphaFoldDB" id="A0A0R0M1A6"/>
<dbReference type="GO" id="GO:0016567">
    <property type="term" value="P:protein ubiquitination"/>
    <property type="evidence" value="ECO:0007669"/>
    <property type="project" value="TreeGrafter"/>
</dbReference>
<dbReference type="PANTHER" id="PTHR45969">
    <property type="entry name" value="RING ZINC FINGER PROTEIN-RELATED"/>
    <property type="match status" value="1"/>
</dbReference>
<organism evidence="7 8">
    <name type="scientific">Pseudoloma neurophilia</name>
    <dbReference type="NCBI Taxonomy" id="146866"/>
    <lineage>
        <taxon>Eukaryota</taxon>
        <taxon>Fungi</taxon>
        <taxon>Fungi incertae sedis</taxon>
        <taxon>Microsporidia</taxon>
        <taxon>Pseudoloma</taxon>
    </lineage>
</organism>
<protein>
    <submittedName>
        <fullName evidence="7">Putative E3 ubiquitin ligase</fullName>
    </submittedName>
</protein>
<evidence type="ECO:0000256" key="3">
    <source>
        <dbReference type="ARBA" id="ARBA00022833"/>
    </source>
</evidence>
<feature type="transmembrane region" description="Helical" evidence="5">
    <location>
        <begin position="32"/>
        <end position="51"/>
    </location>
</feature>
<evidence type="ECO:0000256" key="4">
    <source>
        <dbReference type="PROSITE-ProRule" id="PRU00175"/>
    </source>
</evidence>
<keyword evidence="7" id="KW-0436">Ligase</keyword>
<dbReference type="GO" id="GO:0016874">
    <property type="term" value="F:ligase activity"/>
    <property type="evidence" value="ECO:0007669"/>
    <property type="project" value="UniProtKB-KW"/>
</dbReference>
<sequence>MVLFSAQQSNNCLKMLFSDKNALKCVKITNSISFFIELTIFIISVVIFANCDLKQTQGLIFIFFLVFITLFLIGIISHSFGLFKIFKAKELSGVNFDIVLSLLDGLNDLFLNFWSLFGFFIIRMLYESKYNVPFHLKAVEIVIFLKITLLFLGMVFILSLFLIMWYVVYKIPVKPFKDVENKSNYDCLICLEQFEDNSMVKILCCKHYFHVECFEKWLPREKTCPLCRKFVTRLDED</sequence>
<dbReference type="VEuPathDB" id="MicrosporidiaDB:M153_1100013593"/>
<dbReference type="Proteomes" id="UP000051530">
    <property type="component" value="Unassembled WGS sequence"/>
</dbReference>
<feature type="transmembrane region" description="Helical" evidence="5">
    <location>
        <begin position="147"/>
        <end position="168"/>
    </location>
</feature>
<evidence type="ECO:0000256" key="5">
    <source>
        <dbReference type="SAM" id="Phobius"/>
    </source>
</evidence>
<evidence type="ECO:0000259" key="6">
    <source>
        <dbReference type="PROSITE" id="PS50089"/>
    </source>
</evidence>
<name>A0A0R0M1A6_9MICR</name>
<dbReference type="GO" id="GO:0061630">
    <property type="term" value="F:ubiquitin protein ligase activity"/>
    <property type="evidence" value="ECO:0007669"/>
    <property type="project" value="TreeGrafter"/>
</dbReference>
<dbReference type="PROSITE" id="PS50089">
    <property type="entry name" value="ZF_RING_2"/>
    <property type="match status" value="1"/>
</dbReference>
<dbReference type="SMART" id="SM00184">
    <property type="entry name" value="RING"/>
    <property type="match status" value="1"/>
</dbReference>
<reference evidence="7 8" key="1">
    <citation type="submission" date="2015-07" db="EMBL/GenBank/DDBJ databases">
        <title>The genome of Pseudoloma neurophilia, a relevant intracellular parasite of the zebrafish.</title>
        <authorList>
            <person name="Ndikumana S."/>
            <person name="Pelin A."/>
            <person name="Sanders J."/>
            <person name="Corradi N."/>
        </authorList>
    </citation>
    <scope>NUCLEOTIDE SEQUENCE [LARGE SCALE GENOMIC DNA]</scope>
    <source>
        <strain evidence="7 8">MK1</strain>
    </source>
</reference>
<keyword evidence="2 4" id="KW-0863">Zinc-finger</keyword>
<keyword evidence="3" id="KW-0862">Zinc</keyword>
<keyword evidence="5" id="KW-0472">Membrane</keyword>
<dbReference type="EMBL" id="LGUB01000002">
    <property type="protein sequence ID" value="KRH95235.1"/>
    <property type="molecule type" value="Genomic_DNA"/>
</dbReference>
<keyword evidence="5" id="KW-0812">Transmembrane</keyword>
<dbReference type="OrthoDB" id="2196293at2759"/>
<dbReference type="Gene3D" id="3.30.40.10">
    <property type="entry name" value="Zinc/RING finger domain, C3HC4 (zinc finger)"/>
    <property type="match status" value="1"/>
</dbReference>
<dbReference type="SUPFAM" id="SSF57850">
    <property type="entry name" value="RING/U-box"/>
    <property type="match status" value="1"/>
</dbReference>
<evidence type="ECO:0000313" key="7">
    <source>
        <dbReference type="EMBL" id="KRH95235.1"/>
    </source>
</evidence>
<feature type="transmembrane region" description="Helical" evidence="5">
    <location>
        <begin position="58"/>
        <end position="80"/>
    </location>
</feature>
<feature type="transmembrane region" description="Helical" evidence="5">
    <location>
        <begin position="109"/>
        <end position="126"/>
    </location>
</feature>
<accession>A0A0R0M1A6</accession>
<keyword evidence="8" id="KW-1185">Reference proteome</keyword>
<dbReference type="Pfam" id="PF13639">
    <property type="entry name" value="zf-RING_2"/>
    <property type="match status" value="1"/>
</dbReference>
<keyword evidence="1" id="KW-0479">Metal-binding</keyword>
<evidence type="ECO:0000256" key="2">
    <source>
        <dbReference type="ARBA" id="ARBA00022771"/>
    </source>
</evidence>
<gene>
    <name evidence="7" type="ORF">M153_1100013593</name>
</gene>
<dbReference type="GO" id="GO:0008270">
    <property type="term" value="F:zinc ion binding"/>
    <property type="evidence" value="ECO:0007669"/>
    <property type="project" value="UniProtKB-KW"/>
</dbReference>
<comment type="caution">
    <text evidence="7">The sequence shown here is derived from an EMBL/GenBank/DDBJ whole genome shotgun (WGS) entry which is preliminary data.</text>
</comment>
<evidence type="ECO:0000256" key="1">
    <source>
        <dbReference type="ARBA" id="ARBA00022723"/>
    </source>
</evidence>